<comment type="caution">
    <text evidence="4">The sequence shown here is derived from an EMBL/GenBank/DDBJ whole genome shotgun (WGS) entry which is preliminary data.</text>
</comment>
<dbReference type="GO" id="GO:0016740">
    <property type="term" value="F:transferase activity"/>
    <property type="evidence" value="ECO:0007669"/>
    <property type="project" value="UniProtKB-KW"/>
</dbReference>
<comment type="subcellular location">
    <subcellularLocation>
        <location evidence="1">Membrane</location>
        <topology evidence="1">Single-pass membrane protein</topology>
    </subcellularLocation>
</comment>
<organism evidence="4 5">
    <name type="scientific">Shimia sagamensis</name>
    <dbReference type="NCBI Taxonomy" id="1566352"/>
    <lineage>
        <taxon>Bacteria</taxon>
        <taxon>Pseudomonadati</taxon>
        <taxon>Pseudomonadota</taxon>
        <taxon>Alphaproteobacteria</taxon>
        <taxon>Rhodobacterales</taxon>
        <taxon>Roseobacteraceae</taxon>
    </lineage>
</organism>
<dbReference type="EMBL" id="FXTY01000001">
    <property type="protein sequence ID" value="SMP01634.1"/>
    <property type="molecule type" value="Genomic_DNA"/>
</dbReference>
<keyword evidence="5" id="KW-1185">Reference proteome</keyword>
<keyword evidence="3" id="KW-1133">Transmembrane helix</keyword>
<dbReference type="PANTHER" id="PTHR21461:SF69">
    <property type="entry name" value="GLYCOSYLTRANSFERASE FAMILY 92 PROTEIN"/>
    <property type="match status" value="1"/>
</dbReference>
<dbReference type="InterPro" id="IPR029044">
    <property type="entry name" value="Nucleotide-diphossugar_trans"/>
</dbReference>
<evidence type="ECO:0000256" key="3">
    <source>
        <dbReference type="ARBA" id="ARBA00022989"/>
    </source>
</evidence>
<keyword evidence="3" id="KW-0472">Membrane</keyword>
<dbReference type="Pfam" id="PF13704">
    <property type="entry name" value="Glyco_tranf_2_4"/>
    <property type="match status" value="1"/>
</dbReference>
<evidence type="ECO:0000256" key="2">
    <source>
        <dbReference type="ARBA" id="ARBA00022692"/>
    </source>
</evidence>
<evidence type="ECO:0000313" key="4">
    <source>
        <dbReference type="EMBL" id="SMP01634.1"/>
    </source>
</evidence>
<sequence>MGKAAFHYRELTPTDVPGGTVLTCIELDASDTLESLAFFKTGLGKDEVNAGGNTKILDRRSVGNGLILKLSHSDDAPAILVDGAELSLPVQPQELDVFATLNVMLAVRNGETVQSTLDWLAYHAQAHNLQGAVILDRAKPGTNAAYLADLEAGVASIKGLKQVMVLRVDAPLGAPDLPAEAHPYNAPDAPGKDRMEIPEPSPWDSPLAELQLIEMIRYRWLNTARAVALLDISDLVTQTKGKATKGRTIFDMAVKSSSGVVTLVGQHCYPWRVRNDDEVSHGDHICVQFDATKMRRRWVVAPQKTGPNVVWRLIRVVAARPQTDEWVKFYRCMGLRHPTDSAGQIVPKTSLIEETDLIKLSKKKFDHKPIRMPEISAPKVNSADNDVAIITCMKNEGPFILEWLAYHRAIGVKDVLVYTNDCNDGTDTFLDLLQEKGFVQHRDNPFKGTNLKPQHAALQAGEKEEIIQKADWVISMDVDEFINVKVGDGTLPALFDAVGDANLISCTWRLFGNSDVHEYADAPLMAQFTRCAREMTRKPHQAWGFKTLYRNIGLFKKLGVHRPKGLNPQLWTHINWVNGSGRNLPKDMFRNAWRSTTDTIGYDLVQLNHYAVRSAESFLVKRDRGRVNHVDRDQGMAYWFRMNNNTEEETSIQRMIPAMQAEMDRFLSDPEIAEAHAFSVDRHRDKIDALKETSNYSKFYEDLTSARQERLARLHPHFGANVFLAGPEVIPDWVVERDLPDDFFFTVEKQDTAH</sequence>
<proteinExistence type="predicted"/>
<keyword evidence="4" id="KW-0808">Transferase</keyword>
<name>A0ABY1N6C9_9RHOB</name>
<keyword evidence="2" id="KW-0812">Transmembrane</keyword>
<accession>A0ABY1N6C9</accession>
<dbReference type="Proteomes" id="UP001157961">
    <property type="component" value="Unassembled WGS sequence"/>
</dbReference>
<dbReference type="SUPFAM" id="SSF53448">
    <property type="entry name" value="Nucleotide-diphospho-sugar transferases"/>
    <property type="match status" value="1"/>
</dbReference>
<dbReference type="PANTHER" id="PTHR21461">
    <property type="entry name" value="GLYCOSYLTRANSFERASE FAMILY 92 PROTEIN"/>
    <property type="match status" value="1"/>
</dbReference>
<protein>
    <submittedName>
        <fullName evidence="4">Glycosyl transferase family 2</fullName>
    </submittedName>
</protein>
<gene>
    <name evidence="4" type="ORF">SAMN06265373_101151</name>
</gene>
<evidence type="ECO:0000313" key="5">
    <source>
        <dbReference type="Proteomes" id="UP001157961"/>
    </source>
</evidence>
<evidence type="ECO:0000256" key="1">
    <source>
        <dbReference type="ARBA" id="ARBA00004167"/>
    </source>
</evidence>
<dbReference type="RefSeq" id="WP_283424033.1">
    <property type="nucleotide sequence ID" value="NZ_FXTY01000001.1"/>
</dbReference>
<reference evidence="4 5" key="1">
    <citation type="submission" date="2017-05" db="EMBL/GenBank/DDBJ databases">
        <authorList>
            <person name="Varghese N."/>
            <person name="Submissions S."/>
        </authorList>
    </citation>
    <scope>NUCLEOTIDE SEQUENCE [LARGE SCALE GENOMIC DNA]</scope>
    <source>
        <strain evidence="4 5">DSM 29734</strain>
    </source>
</reference>